<organism evidence="1 2">
    <name type="scientific">Dermacentor silvarum</name>
    <name type="common">Tick</name>
    <dbReference type="NCBI Taxonomy" id="543639"/>
    <lineage>
        <taxon>Eukaryota</taxon>
        <taxon>Metazoa</taxon>
        <taxon>Ecdysozoa</taxon>
        <taxon>Arthropoda</taxon>
        <taxon>Chelicerata</taxon>
        <taxon>Arachnida</taxon>
        <taxon>Acari</taxon>
        <taxon>Parasitiformes</taxon>
        <taxon>Ixodida</taxon>
        <taxon>Ixodoidea</taxon>
        <taxon>Ixodidae</taxon>
        <taxon>Rhipicephalinae</taxon>
        <taxon>Dermacentor</taxon>
    </lineage>
</organism>
<gene>
    <name evidence="1" type="ORF">HPB49_019243</name>
</gene>
<dbReference type="Proteomes" id="UP000821865">
    <property type="component" value="Chromosome 10"/>
</dbReference>
<reference evidence="1" key="1">
    <citation type="submission" date="2020-05" db="EMBL/GenBank/DDBJ databases">
        <title>Large-scale comparative analyses of tick genomes elucidate their genetic diversity and vector capacities.</title>
        <authorList>
            <person name="Jia N."/>
            <person name="Wang J."/>
            <person name="Shi W."/>
            <person name="Du L."/>
            <person name="Sun Y."/>
            <person name="Zhan W."/>
            <person name="Jiang J."/>
            <person name="Wang Q."/>
            <person name="Zhang B."/>
            <person name="Ji P."/>
            <person name="Sakyi L.B."/>
            <person name="Cui X."/>
            <person name="Yuan T."/>
            <person name="Jiang B."/>
            <person name="Yang W."/>
            <person name="Lam T.T.-Y."/>
            <person name="Chang Q."/>
            <person name="Ding S."/>
            <person name="Wang X."/>
            <person name="Zhu J."/>
            <person name="Ruan X."/>
            <person name="Zhao L."/>
            <person name="Wei J."/>
            <person name="Que T."/>
            <person name="Du C."/>
            <person name="Cheng J."/>
            <person name="Dai P."/>
            <person name="Han X."/>
            <person name="Huang E."/>
            <person name="Gao Y."/>
            <person name="Liu J."/>
            <person name="Shao H."/>
            <person name="Ye R."/>
            <person name="Li L."/>
            <person name="Wei W."/>
            <person name="Wang X."/>
            <person name="Wang C."/>
            <person name="Yang T."/>
            <person name="Huo Q."/>
            <person name="Li W."/>
            <person name="Guo W."/>
            <person name="Chen H."/>
            <person name="Zhou L."/>
            <person name="Ni X."/>
            <person name="Tian J."/>
            <person name="Zhou Y."/>
            <person name="Sheng Y."/>
            <person name="Liu T."/>
            <person name="Pan Y."/>
            <person name="Xia L."/>
            <person name="Li J."/>
            <person name="Zhao F."/>
            <person name="Cao W."/>
        </authorList>
    </citation>
    <scope>NUCLEOTIDE SEQUENCE</scope>
    <source>
        <strain evidence="1">Dsil-2018</strain>
    </source>
</reference>
<keyword evidence="2" id="KW-1185">Reference proteome</keyword>
<dbReference type="EMBL" id="CM023479">
    <property type="protein sequence ID" value="KAH7974769.1"/>
    <property type="molecule type" value="Genomic_DNA"/>
</dbReference>
<evidence type="ECO:0000313" key="1">
    <source>
        <dbReference type="EMBL" id="KAH7974769.1"/>
    </source>
</evidence>
<accession>A0ACB8DRD7</accession>
<comment type="caution">
    <text evidence="1">The sequence shown here is derived from an EMBL/GenBank/DDBJ whole genome shotgun (WGS) entry which is preliminary data.</text>
</comment>
<sequence>MLDKLEVLFTLTCLARCMIVTRARTPLPDPAPGRCDPRPESYSIENRASCTFTRVLDIDPHRIPQEIASVKCKCPGNICNTQGDYRCQDVKERVKVSYPAGGACGSRSSAWLNKTVEVTIACVCALSRTLRASEDLWTRPLFAPRNITYALQSSMQN</sequence>
<evidence type="ECO:0000313" key="2">
    <source>
        <dbReference type="Proteomes" id="UP000821865"/>
    </source>
</evidence>
<protein>
    <submittedName>
        <fullName evidence="1">Uncharacterized protein</fullName>
    </submittedName>
</protein>
<name>A0ACB8DRD7_DERSI</name>
<proteinExistence type="predicted"/>